<evidence type="ECO:0000256" key="9">
    <source>
        <dbReference type="PROSITE-ProRule" id="PRU00094"/>
    </source>
</evidence>
<dbReference type="FunFam" id="3.30.50.10:FF:000032">
    <property type="entry name" value="Transcription factor GATA-3"/>
    <property type="match status" value="1"/>
</dbReference>
<dbReference type="GO" id="GO:0008270">
    <property type="term" value="F:zinc ion binding"/>
    <property type="evidence" value="ECO:0007669"/>
    <property type="project" value="UniProtKB-KW"/>
</dbReference>
<feature type="compositionally biased region" description="Polar residues" evidence="10">
    <location>
        <begin position="310"/>
        <end position="324"/>
    </location>
</feature>
<keyword evidence="6" id="KW-0238">DNA-binding</keyword>
<keyword evidence="5" id="KW-0805">Transcription regulation</keyword>
<feature type="compositionally biased region" description="Polar residues" evidence="10">
    <location>
        <begin position="347"/>
        <end position="357"/>
    </location>
</feature>
<evidence type="ECO:0000313" key="12">
    <source>
        <dbReference type="EMBL" id="KAK5980062.1"/>
    </source>
</evidence>
<dbReference type="PANTHER" id="PTHR10071">
    <property type="entry name" value="TRANSCRIPTION FACTOR GATA FAMILY MEMBER"/>
    <property type="match status" value="1"/>
</dbReference>
<evidence type="ECO:0000256" key="7">
    <source>
        <dbReference type="ARBA" id="ARBA00023163"/>
    </source>
</evidence>
<proteinExistence type="predicted"/>
<dbReference type="PRINTS" id="PR00619">
    <property type="entry name" value="GATAZNFINGER"/>
</dbReference>
<feature type="region of interest" description="Disordered" evidence="10">
    <location>
        <begin position="278"/>
        <end position="324"/>
    </location>
</feature>
<keyword evidence="3 9" id="KW-0863">Zinc-finger</keyword>
<feature type="region of interest" description="Disordered" evidence="10">
    <location>
        <begin position="347"/>
        <end position="426"/>
    </location>
</feature>
<dbReference type="AlphaFoldDB" id="A0AAN8FJR0"/>
<comment type="caution">
    <text evidence="12">The sequence shown here is derived from an EMBL/GenBank/DDBJ whole genome shotgun (WGS) entry which is preliminary data.</text>
</comment>
<dbReference type="GO" id="GO:0045165">
    <property type="term" value="P:cell fate commitment"/>
    <property type="evidence" value="ECO:0007669"/>
    <property type="project" value="TreeGrafter"/>
</dbReference>
<evidence type="ECO:0000256" key="2">
    <source>
        <dbReference type="ARBA" id="ARBA00022723"/>
    </source>
</evidence>
<feature type="domain" description="GATA-type" evidence="11">
    <location>
        <begin position="237"/>
        <end position="291"/>
    </location>
</feature>
<dbReference type="GO" id="GO:0045944">
    <property type="term" value="P:positive regulation of transcription by RNA polymerase II"/>
    <property type="evidence" value="ECO:0007669"/>
    <property type="project" value="TreeGrafter"/>
</dbReference>
<feature type="region of interest" description="Disordered" evidence="10">
    <location>
        <begin position="202"/>
        <end position="239"/>
    </location>
</feature>
<dbReference type="InterPro" id="IPR013088">
    <property type="entry name" value="Znf_NHR/GATA"/>
</dbReference>
<protein>
    <submittedName>
        <fullName evidence="12">GATA transcription factor</fullName>
    </submittedName>
</protein>
<keyword evidence="7" id="KW-0804">Transcription</keyword>
<keyword evidence="8" id="KW-0539">Nucleus</keyword>
<evidence type="ECO:0000256" key="6">
    <source>
        <dbReference type="ARBA" id="ARBA00023125"/>
    </source>
</evidence>
<dbReference type="GO" id="GO:0000978">
    <property type="term" value="F:RNA polymerase II cis-regulatory region sequence-specific DNA binding"/>
    <property type="evidence" value="ECO:0007669"/>
    <property type="project" value="TreeGrafter"/>
</dbReference>
<dbReference type="PROSITE" id="PS50114">
    <property type="entry name" value="GATA_ZN_FINGER_2"/>
    <property type="match status" value="1"/>
</dbReference>
<evidence type="ECO:0000256" key="5">
    <source>
        <dbReference type="ARBA" id="ARBA00023015"/>
    </source>
</evidence>
<dbReference type="PROSITE" id="PS00344">
    <property type="entry name" value="GATA_ZN_FINGER_1"/>
    <property type="match status" value="1"/>
</dbReference>
<feature type="compositionally biased region" description="Basic residues" evidence="10">
    <location>
        <begin position="411"/>
        <end position="426"/>
    </location>
</feature>
<dbReference type="Pfam" id="PF00320">
    <property type="entry name" value="GATA"/>
    <property type="match status" value="1"/>
</dbReference>
<evidence type="ECO:0000256" key="3">
    <source>
        <dbReference type="ARBA" id="ARBA00022771"/>
    </source>
</evidence>
<accession>A0AAN8FJR0</accession>
<name>A0AAN8FJR0_TRICO</name>
<evidence type="ECO:0000256" key="4">
    <source>
        <dbReference type="ARBA" id="ARBA00022833"/>
    </source>
</evidence>
<evidence type="ECO:0000256" key="10">
    <source>
        <dbReference type="SAM" id="MobiDB-lite"/>
    </source>
</evidence>
<sequence>MENAHDIQPLAYPAAWTTSDRPRMTLQLPTQPAEKEEKDVQQLTRMKVEHDLTPSFRQSVVIEPQPAAIDVRPNYSIISGYPPPPLETLSPYSVESITGMGIPSYANNYIYSYQQPNLNFQPAQSSAINGNLIFQPYPATTTHYIDTTNNTFDLNQHYFPPAPSLECLKCGESCGDTHSITGGYVCDNCYLGMDKPSYTLYPPTSMEPRHTGEAMPVSKSRGNSAHKKPSTAQNSQRRQGLVCSNCGGTNTTLWRRNAEGEPVCNACGLYYKLHNVQRPPTMKKDGQLQTRKRKAKSDGTSSGKKRDRSSNYTQSTQAIPDRSTATYQQTFSSIGFSNQLDSSYPQMNGYSPSWQTSGGLGPSGSDSNHSSAFHSTYPSPYAPPIPKISEARHMGDDETQAATQERESRSSKKKAMLGKLRRYHDV</sequence>
<dbReference type="InterPro" id="IPR039355">
    <property type="entry name" value="Transcription_factor_GATA"/>
</dbReference>
<comment type="subcellular location">
    <subcellularLocation>
        <location evidence="1">Nucleus</location>
    </subcellularLocation>
</comment>
<gene>
    <name evidence="12" type="ORF">GCK32_000163</name>
</gene>
<keyword evidence="2" id="KW-0479">Metal-binding</keyword>
<dbReference type="GO" id="GO:0009888">
    <property type="term" value="P:tissue development"/>
    <property type="evidence" value="ECO:0007669"/>
    <property type="project" value="UniProtKB-ARBA"/>
</dbReference>
<evidence type="ECO:0000313" key="13">
    <source>
        <dbReference type="Proteomes" id="UP001331761"/>
    </source>
</evidence>
<dbReference type="GO" id="GO:0005634">
    <property type="term" value="C:nucleus"/>
    <property type="evidence" value="ECO:0007669"/>
    <property type="project" value="UniProtKB-SubCell"/>
</dbReference>
<dbReference type="SUPFAM" id="SSF57716">
    <property type="entry name" value="Glucocorticoid receptor-like (DNA-binding domain)"/>
    <property type="match status" value="1"/>
</dbReference>
<feature type="compositionally biased region" description="Polar residues" evidence="10">
    <location>
        <begin position="364"/>
        <end position="378"/>
    </location>
</feature>
<dbReference type="Gene3D" id="3.30.50.10">
    <property type="entry name" value="Erythroid Transcription Factor GATA-1, subunit A"/>
    <property type="match status" value="1"/>
</dbReference>
<dbReference type="SMART" id="SM00401">
    <property type="entry name" value="ZnF_GATA"/>
    <property type="match status" value="1"/>
</dbReference>
<dbReference type="GO" id="GO:0000981">
    <property type="term" value="F:DNA-binding transcription factor activity, RNA polymerase II-specific"/>
    <property type="evidence" value="ECO:0007669"/>
    <property type="project" value="TreeGrafter"/>
</dbReference>
<keyword evidence="4" id="KW-0862">Zinc</keyword>
<reference evidence="12 13" key="1">
    <citation type="submission" date="2019-10" db="EMBL/GenBank/DDBJ databases">
        <title>Assembly and Annotation for the nematode Trichostrongylus colubriformis.</title>
        <authorList>
            <person name="Martin J."/>
        </authorList>
    </citation>
    <scope>NUCLEOTIDE SEQUENCE [LARGE SCALE GENOMIC DNA]</scope>
    <source>
        <strain evidence="12">G859</strain>
        <tissue evidence="12">Whole worm</tissue>
    </source>
</reference>
<dbReference type="GO" id="GO:0000122">
    <property type="term" value="P:negative regulation of transcription by RNA polymerase II"/>
    <property type="evidence" value="ECO:0007669"/>
    <property type="project" value="TreeGrafter"/>
</dbReference>
<dbReference type="CDD" id="cd00202">
    <property type="entry name" value="ZnF_GATA"/>
    <property type="match status" value="1"/>
</dbReference>
<dbReference type="PANTHER" id="PTHR10071:SF281">
    <property type="entry name" value="BOX A-BINDING FACTOR-RELATED"/>
    <property type="match status" value="1"/>
</dbReference>
<dbReference type="EMBL" id="WIXE01007861">
    <property type="protein sequence ID" value="KAK5980062.1"/>
    <property type="molecule type" value="Genomic_DNA"/>
</dbReference>
<evidence type="ECO:0000259" key="11">
    <source>
        <dbReference type="PROSITE" id="PS50114"/>
    </source>
</evidence>
<keyword evidence="13" id="KW-1185">Reference proteome</keyword>
<evidence type="ECO:0000256" key="8">
    <source>
        <dbReference type="ARBA" id="ARBA00023242"/>
    </source>
</evidence>
<organism evidence="12 13">
    <name type="scientific">Trichostrongylus colubriformis</name>
    <name type="common">Black scour worm</name>
    <dbReference type="NCBI Taxonomy" id="6319"/>
    <lineage>
        <taxon>Eukaryota</taxon>
        <taxon>Metazoa</taxon>
        <taxon>Ecdysozoa</taxon>
        <taxon>Nematoda</taxon>
        <taxon>Chromadorea</taxon>
        <taxon>Rhabditida</taxon>
        <taxon>Rhabditina</taxon>
        <taxon>Rhabditomorpha</taxon>
        <taxon>Strongyloidea</taxon>
        <taxon>Trichostrongylidae</taxon>
        <taxon>Trichostrongylus</taxon>
    </lineage>
</organism>
<dbReference type="InterPro" id="IPR000679">
    <property type="entry name" value="Znf_GATA"/>
</dbReference>
<evidence type="ECO:0000256" key="1">
    <source>
        <dbReference type="ARBA" id="ARBA00004123"/>
    </source>
</evidence>
<dbReference type="Proteomes" id="UP001331761">
    <property type="component" value="Unassembled WGS sequence"/>
</dbReference>